<evidence type="ECO:0000256" key="3">
    <source>
        <dbReference type="ARBA" id="ARBA00022553"/>
    </source>
</evidence>
<reference evidence="7" key="1">
    <citation type="submission" date="2016-03" db="EMBL/GenBank/DDBJ databases">
        <title>Complete genome sequence of the type strain Actinoalloteichus hymeniacidonis DSM 45092.</title>
        <authorList>
            <person name="Schaffert L."/>
            <person name="Albersmeier A."/>
            <person name="Winkler A."/>
            <person name="Kalinowski J."/>
            <person name="Zotchev S."/>
            <person name="Ruckert C."/>
        </authorList>
    </citation>
    <scope>NUCLEOTIDE SEQUENCE [LARGE SCALE GENOMIC DNA]</scope>
    <source>
        <strain evidence="7">HPA177(T) (DSM 45092(T))</strain>
    </source>
</reference>
<dbReference type="Pfam" id="PF00668">
    <property type="entry name" value="Condensation"/>
    <property type="match status" value="1"/>
</dbReference>
<dbReference type="InterPro" id="IPR042099">
    <property type="entry name" value="ANL_N_sf"/>
</dbReference>
<dbReference type="InterPro" id="IPR001242">
    <property type="entry name" value="Condensation_dom"/>
</dbReference>
<dbReference type="SUPFAM" id="SSF47336">
    <property type="entry name" value="ACP-like"/>
    <property type="match status" value="1"/>
</dbReference>
<proteinExistence type="predicted"/>
<organism evidence="6 7">
    <name type="scientific">Actinoalloteichus hymeniacidonis</name>
    <dbReference type="NCBI Taxonomy" id="340345"/>
    <lineage>
        <taxon>Bacteria</taxon>
        <taxon>Bacillati</taxon>
        <taxon>Actinomycetota</taxon>
        <taxon>Actinomycetes</taxon>
        <taxon>Pseudonocardiales</taxon>
        <taxon>Pseudonocardiaceae</taxon>
        <taxon>Actinoalloteichus</taxon>
    </lineage>
</organism>
<dbReference type="GO" id="GO:0009239">
    <property type="term" value="P:enterobactin biosynthetic process"/>
    <property type="evidence" value="ECO:0007669"/>
    <property type="project" value="TreeGrafter"/>
</dbReference>
<dbReference type="Gene3D" id="3.30.559.30">
    <property type="entry name" value="Nonribosomal peptide synthetase, condensation domain"/>
    <property type="match status" value="1"/>
</dbReference>
<accession>A0AAC9HRS9</accession>
<keyword evidence="7" id="KW-1185">Reference proteome</keyword>
<dbReference type="Gene3D" id="1.10.1200.10">
    <property type="entry name" value="ACP-like"/>
    <property type="match status" value="1"/>
</dbReference>
<keyword evidence="2" id="KW-0596">Phosphopantetheine</keyword>
<dbReference type="NCBIfam" id="TIGR01733">
    <property type="entry name" value="AA-adenyl-dom"/>
    <property type="match status" value="1"/>
</dbReference>
<name>A0AAC9HRS9_9PSEU</name>
<dbReference type="SUPFAM" id="SSF56801">
    <property type="entry name" value="Acetyl-CoA synthetase-like"/>
    <property type="match status" value="1"/>
</dbReference>
<dbReference type="Pfam" id="PF00501">
    <property type="entry name" value="AMP-binding"/>
    <property type="match status" value="1"/>
</dbReference>
<dbReference type="PROSITE" id="PS00012">
    <property type="entry name" value="PHOSPHOPANTETHEINE"/>
    <property type="match status" value="1"/>
</dbReference>
<dbReference type="PANTHER" id="PTHR45527:SF1">
    <property type="entry name" value="FATTY ACID SYNTHASE"/>
    <property type="match status" value="1"/>
</dbReference>
<dbReference type="InterPro" id="IPR000873">
    <property type="entry name" value="AMP-dep_synth/lig_dom"/>
</dbReference>
<feature type="domain" description="Carrier" evidence="5">
    <location>
        <begin position="1040"/>
        <end position="1115"/>
    </location>
</feature>
<dbReference type="Gene3D" id="3.30.559.10">
    <property type="entry name" value="Chloramphenicol acetyltransferase-like domain"/>
    <property type="match status" value="1"/>
</dbReference>
<dbReference type="PROSITE" id="PS50075">
    <property type="entry name" value="CARRIER"/>
    <property type="match status" value="1"/>
</dbReference>
<evidence type="ECO:0000256" key="4">
    <source>
        <dbReference type="SAM" id="MobiDB-lite"/>
    </source>
</evidence>
<dbReference type="CDD" id="cd19531">
    <property type="entry name" value="LCL_NRPS-like"/>
    <property type="match status" value="1"/>
</dbReference>
<dbReference type="AlphaFoldDB" id="A0AAC9HRS9"/>
<dbReference type="GO" id="GO:0043041">
    <property type="term" value="P:amino acid activation for nonribosomal peptide biosynthetic process"/>
    <property type="evidence" value="ECO:0007669"/>
    <property type="project" value="TreeGrafter"/>
</dbReference>
<dbReference type="InterPro" id="IPR036736">
    <property type="entry name" value="ACP-like_sf"/>
</dbReference>
<dbReference type="SUPFAM" id="SSF52777">
    <property type="entry name" value="CoA-dependent acyltransferases"/>
    <property type="match status" value="2"/>
</dbReference>
<evidence type="ECO:0000313" key="7">
    <source>
        <dbReference type="Proteomes" id="UP000095210"/>
    </source>
</evidence>
<dbReference type="GO" id="GO:0005829">
    <property type="term" value="C:cytosol"/>
    <property type="evidence" value="ECO:0007669"/>
    <property type="project" value="TreeGrafter"/>
</dbReference>
<dbReference type="InterPro" id="IPR041464">
    <property type="entry name" value="TubC_N"/>
</dbReference>
<dbReference type="InterPro" id="IPR023213">
    <property type="entry name" value="CAT-like_dom_sf"/>
</dbReference>
<dbReference type="PROSITE" id="PS00455">
    <property type="entry name" value="AMP_BINDING"/>
    <property type="match status" value="1"/>
</dbReference>
<dbReference type="KEGG" id="ahm:TL08_14885"/>
<protein>
    <submittedName>
        <fullName evidence="6">Amino acid adenylation enzyme/thioester reductase family protein</fullName>
    </submittedName>
</protein>
<dbReference type="InterPro" id="IPR044894">
    <property type="entry name" value="TubC_N_sf"/>
</dbReference>
<dbReference type="Proteomes" id="UP000095210">
    <property type="component" value="Chromosome"/>
</dbReference>
<dbReference type="Pfam" id="PF18563">
    <property type="entry name" value="TubC_N"/>
    <property type="match status" value="1"/>
</dbReference>
<dbReference type="InterPro" id="IPR006162">
    <property type="entry name" value="Ppantetheine_attach_site"/>
</dbReference>
<evidence type="ECO:0000313" key="6">
    <source>
        <dbReference type="EMBL" id="AOS63786.1"/>
    </source>
</evidence>
<dbReference type="EMBL" id="CP014859">
    <property type="protein sequence ID" value="AOS63786.1"/>
    <property type="molecule type" value="Genomic_DNA"/>
</dbReference>
<dbReference type="Gene3D" id="3.30.300.30">
    <property type="match status" value="1"/>
</dbReference>
<sequence length="1149" mass="122681">MTLTDTLAQITHRGIRLSLHEDRLRISAPRGALDEDLRAAITSVRDELVQFLREREHEDERRNTRIGRADRSAPLPASFAQQRLWLIEQLGSQVPVYNMYLATRLSGPLDVAALRGAIGDMTARHEILRTALAEHGDGLVQVVEECDPVFTEHPVPPDAVDETVRRVVSHRFDLASAPLIRFDLIGCGPEEHVFVITQHHVISDGWSVGLIKKELSALYAARVHGTSAQLPDVDVHYADFAAWERHWVGGARAQRQRDFWRGQLADLPPLLDLAPGRPRASVQSYRGAALTFRYDRAFMDRIRALCAECGTTLYGGLVAAYGLLLSRMTRSADLAVGSPLASRPYPALENTLGLFFNSITVRMAPEPTMTVREYLAATRRTAFDAFAHQDLPFDQVVQAVAPHRSAAHAPLFQAVFILQSYPESPLDLTGVRASAYSAPIYAAQYDLMLKLREVDGGAEGLLIHNDELLDAEDAARFASWFRQLLTVLADAPDTPLSEVSLLDAEDTAALTRANAATERPIPPETVPAQIVAALRAAPDAPAVTFRDRTLRGGRLADQADAIAVALAASGLRPGDRVAVRVGRSPELVSALLGVMRAGMAYVPLDGTIPAERARRILTTAECAAVLLSPGEDAPEGFTGPVLTVPVADPADAIPPAADRPPLPVVDGDSTAYVIFTSGSTGMPKGVEVTHGNLMNLFVALDEAVPLPADARWLAVTNVTFDIAVVELLWTLARGVPVVLGENGETIAAGYGPGEVPLTVPESMAAHAVTAMQATPSFLRSMLRLPGATAALRRLRLLMVGGEPLDPALATALTELDGPTVLNMYGPTETTVWSTAWTVPAAPERVLVGSPLANTTLHVVDAELRPVPVGMVGELVIGGAGVTRGYVGSPDLTTAVFGPLPGVDAGKPVYRTGDLARLRPDGTVELAGRIDNQVKVDGYRIELEEVERALAGVPGIAACAAAVQREDHRAHLVAHYVPAGPGPGSATTIQAALAALLPPPAIPVVFAETQALPLNPNGKLDRAALPKLAVTGLERDGAAIPAAGELEETLLAVWRSVLGREEIGVTDDFFLAGGNSILVARLLSEVRAAGVPAARIVDLFRFPSVRAFVANLTGPEQPAPAANTGPAPSEAALRRRRQVLRKRRERDGDT</sequence>
<dbReference type="InterPro" id="IPR010071">
    <property type="entry name" value="AA_adenyl_dom"/>
</dbReference>
<dbReference type="InterPro" id="IPR020845">
    <property type="entry name" value="AMP-binding_CS"/>
</dbReference>
<gene>
    <name evidence="6" type="ORF">TL08_14885</name>
</gene>
<evidence type="ECO:0000259" key="5">
    <source>
        <dbReference type="PROSITE" id="PS50075"/>
    </source>
</evidence>
<dbReference type="InterPro" id="IPR045851">
    <property type="entry name" value="AMP-bd_C_sf"/>
</dbReference>
<dbReference type="CDD" id="cd05930">
    <property type="entry name" value="A_NRPS"/>
    <property type="match status" value="1"/>
</dbReference>
<dbReference type="GO" id="GO:0031177">
    <property type="term" value="F:phosphopantetheine binding"/>
    <property type="evidence" value="ECO:0007669"/>
    <property type="project" value="TreeGrafter"/>
</dbReference>
<dbReference type="GO" id="GO:0009366">
    <property type="term" value="C:enterobactin synthetase complex"/>
    <property type="evidence" value="ECO:0007669"/>
    <property type="project" value="TreeGrafter"/>
</dbReference>
<dbReference type="InterPro" id="IPR009081">
    <property type="entry name" value="PP-bd_ACP"/>
</dbReference>
<dbReference type="Pfam" id="PF00550">
    <property type="entry name" value="PP-binding"/>
    <property type="match status" value="1"/>
</dbReference>
<dbReference type="PANTHER" id="PTHR45527">
    <property type="entry name" value="NONRIBOSOMAL PEPTIDE SYNTHETASE"/>
    <property type="match status" value="1"/>
</dbReference>
<dbReference type="GO" id="GO:0008610">
    <property type="term" value="P:lipid biosynthetic process"/>
    <property type="evidence" value="ECO:0007669"/>
    <property type="project" value="UniProtKB-ARBA"/>
</dbReference>
<dbReference type="Gene3D" id="3.40.50.12780">
    <property type="entry name" value="N-terminal domain of ligase-like"/>
    <property type="match status" value="1"/>
</dbReference>
<dbReference type="Gene3D" id="1.10.10.1830">
    <property type="entry name" value="Non-ribosomal peptide synthase, adenylation domain"/>
    <property type="match status" value="1"/>
</dbReference>
<dbReference type="RefSeq" id="WP_069849697.1">
    <property type="nucleotide sequence ID" value="NZ_CP014859.1"/>
</dbReference>
<comment type="cofactor">
    <cofactor evidence="1">
        <name>pantetheine 4'-phosphate</name>
        <dbReference type="ChEBI" id="CHEBI:47942"/>
    </cofactor>
</comment>
<evidence type="ECO:0000256" key="2">
    <source>
        <dbReference type="ARBA" id="ARBA00022450"/>
    </source>
</evidence>
<keyword evidence="3" id="KW-0597">Phosphoprotein</keyword>
<dbReference type="GO" id="GO:0047527">
    <property type="term" value="F:2,3-dihydroxybenzoate-serine ligase activity"/>
    <property type="evidence" value="ECO:0007669"/>
    <property type="project" value="TreeGrafter"/>
</dbReference>
<feature type="region of interest" description="Disordered" evidence="4">
    <location>
        <begin position="1113"/>
        <end position="1134"/>
    </location>
</feature>
<evidence type="ECO:0000256" key="1">
    <source>
        <dbReference type="ARBA" id="ARBA00001957"/>
    </source>
</evidence>